<dbReference type="CDD" id="cd20524">
    <property type="entry name" value="CYCLIN_CCNH_rpt1"/>
    <property type="match status" value="1"/>
</dbReference>
<dbReference type="InterPro" id="IPR031658">
    <property type="entry name" value="Cyclin_C_2"/>
</dbReference>
<comment type="similarity">
    <text evidence="1">Belongs to the cyclin family. Cyclin C subfamily.</text>
</comment>
<evidence type="ECO:0000259" key="4">
    <source>
        <dbReference type="Pfam" id="PF00134"/>
    </source>
</evidence>
<dbReference type="EMBL" id="VCGU01000004">
    <property type="protein sequence ID" value="TRY76474.1"/>
    <property type="molecule type" value="Genomic_DNA"/>
</dbReference>
<dbReference type="GO" id="GO:0006357">
    <property type="term" value="P:regulation of transcription by RNA polymerase II"/>
    <property type="evidence" value="ECO:0007669"/>
    <property type="project" value="InterPro"/>
</dbReference>
<organism evidence="6 7">
    <name type="scientific">Tigriopus californicus</name>
    <name type="common">Marine copepod</name>
    <dbReference type="NCBI Taxonomy" id="6832"/>
    <lineage>
        <taxon>Eukaryota</taxon>
        <taxon>Metazoa</taxon>
        <taxon>Ecdysozoa</taxon>
        <taxon>Arthropoda</taxon>
        <taxon>Crustacea</taxon>
        <taxon>Multicrustacea</taxon>
        <taxon>Hexanauplia</taxon>
        <taxon>Copepoda</taxon>
        <taxon>Harpacticoida</taxon>
        <taxon>Harpacticidae</taxon>
        <taxon>Tigriopus</taxon>
    </lineage>
</organism>
<evidence type="ECO:0000256" key="3">
    <source>
        <dbReference type="ARBA" id="ARBA00023306"/>
    </source>
</evidence>
<name>A0A553PFM6_TIGCA</name>
<keyword evidence="3" id="KW-0131">Cell cycle</keyword>
<dbReference type="InterPro" id="IPR036915">
    <property type="entry name" value="Cyclin-like_sf"/>
</dbReference>
<feature type="domain" description="Cyclin N-terminal" evidence="4">
    <location>
        <begin position="5"/>
        <end position="81"/>
    </location>
</feature>
<sequence>MPKNTQGTALIYFKRFFLRNCILQYEPKDVLVTAAFLACKVEEFNVSIDQFVANIQGNKERAIHTILSNELLLIRELRFHLTIHNPYRSVEGFLIDLKVNFPELADPQTLREPIERFLSEAALTNACFIYSPSQIALAAVIQSAMKSGSHVDSYVTNRLLGPEYHFDISQIVDVINGIRYMAKRASDLPDASTVRGILEKMAHDKEQIEQLKSSRQRYL</sequence>
<keyword evidence="7" id="KW-1185">Reference proteome</keyword>
<dbReference type="FunFam" id="1.10.472.10:FF:000029">
    <property type="entry name" value="Cyclin h"/>
    <property type="match status" value="1"/>
</dbReference>
<dbReference type="OMA" id="QFVANIQ"/>
<evidence type="ECO:0000256" key="1">
    <source>
        <dbReference type="ARBA" id="ARBA00008638"/>
    </source>
</evidence>
<dbReference type="Proteomes" id="UP000318571">
    <property type="component" value="Chromosome 5"/>
</dbReference>
<accession>A0A553PFM6</accession>
<dbReference type="Pfam" id="PF16899">
    <property type="entry name" value="Cyclin_C_2"/>
    <property type="match status" value="1"/>
</dbReference>
<feature type="domain" description="Cyclin C-terminal" evidence="5">
    <location>
        <begin position="85"/>
        <end position="183"/>
    </location>
</feature>
<dbReference type="PANTHER" id="PTHR10026">
    <property type="entry name" value="CYCLIN"/>
    <property type="match status" value="1"/>
</dbReference>
<dbReference type="CDD" id="cd20525">
    <property type="entry name" value="CYCLIN_CCNH_rpt2"/>
    <property type="match status" value="1"/>
</dbReference>
<dbReference type="InterPro" id="IPR006671">
    <property type="entry name" value="Cyclin_N"/>
</dbReference>
<protein>
    <recommendedName>
        <fullName evidence="8">Cyclin-H</fullName>
    </recommendedName>
</protein>
<dbReference type="PIRSF" id="PIRSF028758">
    <property type="entry name" value="Cyclin, C/H/G types"/>
    <property type="match status" value="1"/>
</dbReference>
<gene>
    <name evidence="6" type="ORF">TCAL_10929</name>
</gene>
<evidence type="ECO:0000313" key="6">
    <source>
        <dbReference type="EMBL" id="TRY76474.1"/>
    </source>
</evidence>
<dbReference type="AlphaFoldDB" id="A0A553PFM6"/>
<dbReference type="STRING" id="6832.A0A553PFM6"/>
<keyword evidence="2" id="KW-0195">Cyclin</keyword>
<dbReference type="Pfam" id="PF00134">
    <property type="entry name" value="Cyclin_N"/>
    <property type="match status" value="1"/>
</dbReference>
<dbReference type="GO" id="GO:0005634">
    <property type="term" value="C:nucleus"/>
    <property type="evidence" value="ECO:0007669"/>
    <property type="project" value="UniProtKB-ARBA"/>
</dbReference>
<evidence type="ECO:0000256" key="2">
    <source>
        <dbReference type="ARBA" id="ARBA00023127"/>
    </source>
</evidence>
<proteinExistence type="inferred from homology"/>
<dbReference type="GO" id="GO:0016538">
    <property type="term" value="F:cyclin-dependent protein serine/threonine kinase regulator activity"/>
    <property type="evidence" value="ECO:0007669"/>
    <property type="project" value="InterPro"/>
</dbReference>
<evidence type="ECO:0000259" key="5">
    <source>
        <dbReference type="Pfam" id="PF16899"/>
    </source>
</evidence>
<comment type="caution">
    <text evidence="6">The sequence shown here is derived from an EMBL/GenBank/DDBJ whole genome shotgun (WGS) entry which is preliminary data.</text>
</comment>
<reference evidence="6 7" key="1">
    <citation type="journal article" date="2018" name="Nat. Ecol. Evol.">
        <title>Genomic signatures of mitonuclear coevolution across populations of Tigriopus californicus.</title>
        <authorList>
            <person name="Barreto F.S."/>
            <person name="Watson E.T."/>
            <person name="Lima T.G."/>
            <person name="Willett C.S."/>
            <person name="Edmands S."/>
            <person name="Li W."/>
            <person name="Burton R.S."/>
        </authorList>
    </citation>
    <scope>NUCLEOTIDE SEQUENCE [LARGE SCALE GENOMIC DNA]</scope>
    <source>
        <strain evidence="6 7">San Diego</strain>
    </source>
</reference>
<evidence type="ECO:0000313" key="7">
    <source>
        <dbReference type="Proteomes" id="UP000318571"/>
    </source>
</evidence>
<evidence type="ECO:0008006" key="8">
    <source>
        <dbReference type="Google" id="ProtNLM"/>
    </source>
</evidence>
<dbReference type="Gene3D" id="1.10.472.10">
    <property type="entry name" value="Cyclin-like"/>
    <property type="match status" value="2"/>
</dbReference>
<dbReference type="SUPFAM" id="SSF47954">
    <property type="entry name" value="Cyclin-like"/>
    <property type="match status" value="2"/>
</dbReference>
<dbReference type="InterPro" id="IPR043198">
    <property type="entry name" value="Cyclin/Ssn8"/>
</dbReference>